<sequence>MISAELRQLPATEKLKLIEALWDDLLDNENDVPAIPWHQEELQRTEAAYAAGDVEAVDWLQAKKALRSRFE</sequence>
<reference evidence="1 2" key="1">
    <citation type="submission" date="2016-03" db="EMBL/GenBank/DDBJ databases">
        <authorList>
            <person name="Ploux O."/>
        </authorList>
    </citation>
    <scope>NUCLEOTIDE SEQUENCE [LARGE SCALE GENOMIC DNA]</scope>
    <source>
        <strain evidence="1 2">R-45371</strain>
    </source>
</reference>
<dbReference type="Proteomes" id="UP000077763">
    <property type="component" value="Unassembled WGS sequence"/>
</dbReference>
<dbReference type="EMBL" id="LUUH01000045">
    <property type="protein sequence ID" value="OAI05234.1"/>
    <property type="molecule type" value="Genomic_DNA"/>
</dbReference>
<accession>A0A177MIF9</accession>
<comment type="caution">
    <text evidence="1">The sequence shown here is derived from an EMBL/GenBank/DDBJ whole genome shotgun (WGS) entry which is preliminary data.</text>
</comment>
<dbReference type="AlphaFoldDB" id="A0A177MIF9"/>
<evidence type="ECO:0008006" key="3">
    <source>
        <dbReference type="Google" id="ProtNLM"/>
    </source>
</evidence>
<proteinExistence type="predicted"/>
<dbReference type="InterPro" id="IPR013406">
    <property type="entry name" value="CHP02574_addiction_mod"/>
</dbReference>
<evidence type="ECO:0000313" key="1">
    <source>
        <dbReference type="EMBL" id="OAI05234.1"/>
    </source>
</evidence>
<protein>
    <recommendedName>
        <fullName evidence="3">Addiction module protein</fullName>
    </recommendedName>
</protein>
<dbReference type="Pfam" id="PF09720">
    <property type="entry name" value="Unstab_antitox"/>
    <property type="match status" value="1"/>
</dbReference>
<dbReference type="RefSeq" id="WP_064036449.1">
    <property type="nucleotide sequence ID" value="NZ_LUUH01000045.1"/>
</dbReference>
<name>A0A177MIF9_METMH</name>
<gene>
    <name evidence="1" type="ORF">A1353_11675</name>
</gene>
<evidence type="ECO:0000313" key="2">
    <source>
        <dbReference type="Proteomes" id="UP000077763"/>
    </source>
</evidence>
<organism evidence="1 2">
    <name type="scientific">Methylomonas methanica</name>
    <dbReference type="NCBI Taxonomy" id="421"/>
    <lineage>
        <taxon>Bacteria</taxon>
        <taxon>Pseudomonadati</taxon>
        <taxon>Pseudomonadota</taxon>
        <taxon>Gammaproteobacteria</taxon>
        <taxon>Methylococcales</taxon>
        <taxon>Methylococcaceae</taxon>
        <taxon>Methylomonas</taxon>
    </lineage>
</organism>